<feature type="region of interest" description="Disordered" evidence="1">
    <location>
        <begin position="429"/>
        <end position="467"/>
    </location>
</feature>
<dbReference type="AlphaFoldDB" id="A0A9P0N5C2"/>
<reference evidence="2" key="1">
    <citation type="submission" date="2022-02" db="EMBL/GenBank/DDBJ databases">
        <authorList>
            <person name="King R."/>
        </authorList>
    </citation>
    <scope>NUCLEOTIDE SEQUENCE</scope>
</reference>
<sequence>MFSLLCFFQMSGREGGKKKPLKAPKKEITYKMNFLRKLFPSKKYVKNTTSTTNPTNIIETQRIDDENSHSDSNSNVLEINSTLNNCEGEINIDIAVEHISNDVIHEIDSDKTFHVLKNVPPIEISRNNDVCSSINDDSDKKEYEASKVLYNISEEILNENCVQLVQNDDNESEIKEINRINVVDEVNLQLKEFEDVLVNIDDIFEMDNLETQCSLNSNDLDDILNEIDTANGDLVKEINNKSVPDETDAKDNMDDKKISNNSEIIDVISINSSTDEDMPQNEVTKDLITIISDSDDSESCEGYHSSDFEFISETEARMDGFIINFRQDRPNDEQFDYPGQFAEELFGDEHSDPGEGTSGQNRPKNEFGDRTYRNNHQIPVGDNYLVLFQGLHNPLMAVSEIYFLENKSVRTSAMNSQYDGIGFDKQLAMRRHQPDSSEDEFADDAKETAGKILNLYPRENRKRRRRR</sequence>
<evidence type="ECO:0000256" key="1">
    <source>
        <dbReference type="SAM" id="MobiDB-lite"/>
    </source>
</evidence>
<dbReference type="EMBL" id="LR824560">
    <property type="protein sequence ID" value="CAH1642993.1"/>
    <property type="molecule type" value="Genomic_DNA"/>
</dbReference>
<evidence type="ECO:0000313" key="3">
    <source>
        <dbReference type="Proteomes" id="UP001153321"/>
    </source>
</evidence>
<organism evidence="2 3">
    <name type="scientific">Spodoptera littoralis</name>
    <name type="common">Egyptian cotton leafworm</name>
    <dbReference type="NCBI Taxonomy" id="7109"/>
    <lineage>
        <taxon>Eukaryota</taxon>
        <taxon>Metazoa</taxon>
        <taxon>Ecdysozoa</taxon>
        <taxon>Arthropoda</taxon>
        <taxon>Hexapoda</taxon>
        <taxon>Insecta</taxon>
        <taxon>Pterygota</taxon>
        <taxon>Neoptera</taxon>
        <taxon>Endopterygota</taxon>
        <taxon>Lepidoptera</taxon>
        <taxon>Glossata</taxon>
        <taxon>Ditrysia</taxon>
        <taxon>Noctuoidea</taxon>
        <taxon>Noctuidae</taxon>
        <taxon>Amphipyrinae</taxon>
        <taxon>Spodoptera</taxon>
    </lineage>
</organism>
<dbReference type="Proteomes" id="UP001153321">
    <property type="component" value="Chromosome 29"/>
</dbReference>
<feature type="region of interest" description="Disordered" evidence="1">
    <location>
        <begin position="345"/>
        <end position="374"/>
    </location>
</feature>
<keyword evidence="3" id="KW-1185">Reference proteome</keyword>
<feature type="region of interest" description="Disordered" evidence="1">
    <location>
        <begin position="46"/>
        <end position="73"/>
    </location>
</feature>
<accession>A0A9P0N5C2</accession>
<evidence type="ECO:0000313" key="2">
    <source>
        <dbReference type="EMBL" id="CAH1642993.1"/>
    </source>
</evidence>
<gene>
    <name evidence="2" type="ORF">SPLIT_LOCUS8349</name>
</gene>
<protein>
    <submittedName>
        <fullName evidence="2">Uncharacterized protein</fullName>
    </submittedName>
</protein>
<proteinExistence type="predicted"/>
<name>A0A9P0N5C2_SPOLI</name>
<feature type="compositionally biased region" description="Low complexity" evidence="1">
    <location>
        <begin position="47"/>
        <end position="56"/>
    </location>
</feature>
<feature type="compositionally biased region" description="Basic and acidic residues" evidence="1">
    <location>
        <begin position="363"/>
        <end position="372"/>
    </location>
</feature>